<evidence type="ECO:0000313" key="3">
    <source>
        <dbReference type="Proteomes" id="UP000195991"/>
    </source>
</evidence>
<name>A0A1C4E5R3_BACTU</name>
<reference evidence="1 3" key="1">
    <citation type="submission" date="2016-08" db="EMBL/GenBank/DDBJ databases">
        <authorList>
            <person name="Seilhamer J.J."/>
        </authorList>
    </citation>
    <scope>NUCLEOTIDE SEQUENCE [LARGE SCALE GENOMIC DNA]</scope>
    <source>
        <strain evidence="1 3">IEBC_T61001</strain>
    </source>
</reference>
<dbReference type="AlphaFoldDB" id="A0A1C4E5R3"/>
<organism evidence="1 3">
    <name type="scientific">Bacillus thuringiensis</name>
    <dbReference type="NCBI Taxonomy" id="1428"/>
    <lineage>
        <taxon>Bacteria</taxon>
        <taxon>Bacillati</taxon>
        <taxon>Bacillota</taxon>
        <taxon>Bacilli</taxon>
        <taxon>Bacillales</taxon>
        <taxon>Bacillaceae</taxon>
        <taxon>Bacillus</taxon>
        <taxon>Bacillus cereus group</taxon>
    </lineage>
</organism>
<evidence type="ECO:0000313" key="4">
    <source>
        <dbReference type="Proteomes" id="UP000295285"/>
    </source>
</evidence>
<evidence type="ECO:0000313" key="2">
    <source>
        <dbReference type="EMBL" id="TCW44514.1"/>
    </source>
</evidence>
<reference evidence="2 4" key="2">
    <citation type="submission" date="2019-03" db="EMBL/GenBank/DDBJ databases">
        <title>Above-ground endophytic microbial communities from plants in different locations in the United States.</title>
        <authorList>
            <person name="Frank C."/>
        </authorList>
    </citation>
    <scope>NUCLEOTIDE SEQUENCE [LARGE SCALE GENOMIC DNA]</scope>
    <source>
        <strain evidence="2 4">LP_2_YM</strain>
    </source>
</reference>
<proteinExistence type="predicted"/>
<evidence type="ECO:0000313" key="1">
    <source>
        <dbReference type="EMBL" id="SCC38939.1"/>
    </source>
</evidence>
<gene>
    <name evidence="1" type="ORF">BTT61001_02916</name>
    <name evidence="2" type="ORF">EC910_1384</name>
</gene>
<dbReference type="Proteomes" id="UP000295285">
    <property type="component" value="Unassembled WGS sequence"/>
</dbReference>
<dbReference type="EMBL" id="SMDG01000038">
    <property type="protein sequence ID" value="TCW44514.1"/>
    <property type="molecule type" value="Genomic_DNA"/>
</dbReference>
<protein>
    <submittedName>
        <fullName evidence="1">Uncharacterized protein</fullName>
    </submittedName>
</protein>
<accession>A0A1C4E5R3</accession>
<dbReference type="Proteomes" id="UP000195991">
    <property type="component" value="Unassembled WGS sequence"/>
</dbReference>
<sequence>MEDFPLSSYIKVETAKRNIPELEDEIDFQRYFNKDTPYDFYYSDKMFALRILQDEGRFNMANINGVWERYTEMVLKDEEPFCKWDDMKYVGSGIFGDIKEEKLTQKEIMNFAVEMREKK</sequence>
<dbReference type="EMBL" id="FMBI01000030">
    <property type="protein sequence ID" value="SCC38939.1"/>
    <property type="molecule type" value="Genomic_DNA"/>
</dbReference>